<dbReference type="GO" id="GO:0000287">
    <property type="term" value="F:magnesium ion binding"/>
    <property type="evidence" value="ECO:0007669"/>
    <property type="project" value="InterPro"/>
</dbReference>
<dbReference type="Proteomes" id="UP000672934">
    <property type="component" value="Unassembled WGS sequence"/>
</dbReference>
<evidence type="ECO:0000259" key="5">
    <source>
        <dbReference type="Pfam" id="PF02775"/>
    </source>
</evidence>
<organism evidence="7 8">
    <name type="scientific">Cupriavidus yeoncheonensis</name>
    <dbReference type="NCBI Taxonomy" id="1462994"/>
    <lineage>
        <taxon>Bacteria</taxon>
        <taxon>Pseudomonadati</taxon>
        <taxon>Pseudomonadota</taxon>
        <taxon>Betaproteobacteria</taxon>
        <taxon>Burkholderiales</taxon>
        <taxon>Burkholderiaceae</taxon>
        <taxon>Cupriavidus</taxon>
    </lineage>
</organism>
<keyword evidence="8" id="KW-1185">Reference proteome</keyword>
<dbReference type="GO" id="GO:0009097">
    <property type="term" value="P:isoleucine biosynthetic process"/>
    <property type="evidence" value="ECO:0007669"/>
    <property type="project" value="TreeGrafter"/>
</dbReference>
<dbReference type="FunFam" id="3.40.50.970:FF:000007">
    <property type="entry name" value="Acetolactate synthase"/>
    <property type="match status" value="1"/>
</dbReference>
<name>A0A916N251_9BURK</name>
<dbReference type="AlphaFoldDB" id="A0A916N251"/>
<dbReference type="RefSeq" id="WP_211945326.1">
    <property type="nucleotide sequence ID" value="NZ_CAJPUY010000001.1"/>
</dbReference>
<dbReference type="GO" id="GO:0003984">
    <property type="term" value="F:acetolactate synthase activity"/>
    <property type="evidence" value="ECO:0007669"/>
    <property type="project" value="UniProtKB-EC"/>
</dbReference>
<evidence type="ECO:0000313" key="8">
    <source>
        <dbReference type="Proteomes" id="UP000672934"/>
    </source>
</evidence>
<dbReference type="NCBIfam" id="NF006052">
    <property type="entry name" value="PRK08199.1"/>
    <property type="match status" value="1"/>
</dbReference>
<dbReference type="InterPro" id="IPR012000">
    <property type="entry name" value="Thiamin_PyroP_enz_cen_dom"/>
</dbReference>
<reference evidence="7" key="1">
    <citation type="submission" date="2021-03" db="EMBL/GenBank/DDBJ databases">
        <authorList>
            <person name="Peeters C."/>
        </authorList>
    </citation>
    <scope>NUCLEOTIDE SEQUENCE</scope>
    <source>
        <strain evidence="7">LMG 31506</strain>
    </source>
</reference>
<dbReference type="Gene3D" id="3.40.50.970">
    <property type="match status" value="2"/>
</dbReference>
<evidence type="ECO:0000259" key="4">
    <source>
        <dbReference type="Pfam" id="PF00205"/>
    </source>
</evidence>
<keyword evidence="2 3" id="KW-0786">Thiamine pyrophosphate</keyword>
<dbReference type="InterPro" id="IPR000399">
    <property type="entry name" value="TPP-bd_CS"/>
</dbReference>
<proteinExistence type="inferred from homology"/>
<dbReference type="SUPFAM" id="SSF52518">
    <property type="entry name" value="Thiamin diphosphate-binding fold (THDP-binding)"/>
    <property type="match status" value="2"/>
</dbReference>
<keyword evidence="7" id="KW-0808">Transferase</keyword>
<dbReference type="GO" id="GO:0050660">
    <property type="term" value="F:flavin adenine dinucleotide binding"/>
    <property type="evidence" value="ECO:0007669"/>
    <property type="project" value="TreeGrafter"/>
</dbReference>
<dbReference type="PANTHER" id="PTHR18968:SF120">
    <property type="entry name" value="ACETOLACTATE SYNTHASE LARGE SUBUNIT"/>
    <property type="match status" value="1"/>
</dbReference>
<dbReference type="Pfam" id="PF02775">
    <property type="entry name" value="TPP_enzyme_C"/>
    <property type="match status" value="1"/>
</dbReference>
<dbReference type="InterPro" id="IPR029061">
    <property type="entry name" value="THDP-binding"/>
</dbReference>
<dbReference type="Pfam" id="PF00205">
    <property type="entry name" value="TPP_enzyme_M"/>
    <property type="match status" value="1"/>
</dbReference>
<dbReference type="InterPro" id="IPR029035">
    <property type="entry name" value="DHS-like_NAD/FAD-binding_dom"/>
</dbReference>
<dbReference type="PROSITE" id="PS00187">
    <property type="entry name" value="TPP_ENZYMES"/>
    <property type="match status" value="1"/>
</dbReference>
<dbReference type="EMBL" id="CAJPUY010000001">
    <property type="protein sequence ID" value="CAG2127071.1"/>
    <property type="molecule type" value="Genomic_DNA"/>
</dbReference>
<dbReference type="SUPFAM" id="SSF52467">
    <property type="entry name" value="DHS-like NAD/FAD-binding domain"/>
    <property type="match status" value="1"/>
</dbReference>
<evidence type="ECO:0000259" key="6">
    <source>
        <dbReference type="Pfam" id="PF02776"/>
    </source>
</evidence>
<dbReference type="PANTHER" id="PTHR18968">
    <property type="entry name" value="THIAMINE PYROPHOSPHATE ENZYMES"/>
    <property type="match status" value="1"/>
</dbReference>
<dbReference type="CDD" id="cd07035">
    <property type="entry name" value="TPP_PYR_POX_like"/>
    <property type="match status" value="1"/>
</dbReference>
<evidence type="ECO:0000256" key="3">
    <source>
        <dbReference type="RuleBase" id="RU362132"/>
    </source>
</evidence>
<feature type="domain" description="Thiamine pyrophosphate enzyme N-terminal TPP-binding" evidence="6">
    <location>
        <begin position="18"/>
        <end position="131"/>
    </location>
</feature>
<dbReference type="GO" id="GO:0005948">
    <property type="term" value="C:acetolactate synthase complex"/>
    <property type="evidence" value="ECO:0007669"/>
    <property type="project" value="TreeGrafter"/>
</dbReference>
<feature type="domain" description="Thiamine pyrophosphate enzyme TPP-binding" evidence="5">
    <location>
        <begin position="400"/>
        <end position="550"/>
    </location>
</feature>
<evidence type="ECO:0000313" key="7">
    <source>
        <dbReference type="EMBL" id="CAG2127071.1"/>
    </source>
</evidence>
<accession>A0A916N251</accession>
<evidence type="ECO:0000256" key="2">
    <source>
        <dbReference type="ARBA" id="ARBA00023052"/>
    </source>
</evidence>
<dbReference type="CDD" id="cd00568">
    <property type="entry name" value="TPP_enzymes"/>
    <property type="match status" value="1"/>
</dbReference>
<feature type="domain" description="Thiamine pyrophosphate enzyme central" evidence="4">
    <location>
        <begin position="204"/>
        <end position="340"/>
    </location>
</feature>
<dbReference type="InterPro" id="IPR012001">
    <property type="entry name" value="Thiamin_PyroP_enz_TPP-bd_dom"/>
</dbReference>
<dbReference type="InterPro" id="IPR011766">
    <property type="entry name" value="TPP_enzyme_TPP-bd"/>
</dbReference>
<dbReference type="Pfam" id="PF02776">
    <property type="entry name" value="TPP_enzyme_N"/>
    <property type="match status" value="1"/>
</dbReference>
<dbReference type="GO" id="GO:0009099">
    <property type="term" value="P:L-valine biosynthetic process"/>
    <property type="evidence" value="ECO:0007669"/>
    <property type="project" value="TreeGrafter"/>
</dbReference>
<protein>
    <submittedName>
        <fullName evidence="7">Acetolactate synthase isozyme 3 large subunit</fullName>
        <ecNumber evidence="7">2.2.1.6</ecNumber>
    </submittedName>
</protein>
<evidence type="ECO:0000256" key="1">
    <source>
        <dbReference type="ARBA" id="ARBA00007812"/>
    </source>
</evidence>
<comment type="similarity">
    <text evidence="1 3">Belongs to the TPP enzyme family.</text>
</comment>
<sequence>MSSKPVSAGAAQPESLCGGHILVDALLAHGAELAFGVPGESYLAVLDGFHRRRDQMRFVICRQEGGAAVMAEAYGKLTGRPGLAFCTRGPGATNASIGVHTAFQDSTPMILFIGQVGLDFADREAFQEIDYRRMFGQMAKWVAQIDRVERIPEYIARAYQTATSGRPGPVVLALPEDMLMQEVAVPQLAAYQRVLSWPGDDDMQRLSDRLAAAERPFVLLGGSGWTPESCAQIQQFAERFSLPVGCAFRGQDLFDNRHPNYAGDVGIGINPALAERIHGADLVLAIGPRLGEMTTGGYALIRAPRPAQQLIHVHAGAEELGSVYQADLMIHASMPAIAARLAALPSPATPPRWQGWSRDAHADYERYLTPPAYMGQGVDMADVIRTLDRLLPADAVVTNGAGNYAGWLHRYFRYRPFAAGGRGQLAPTSGAMGYGVPAAVGAKIAFPQRTVVALAGDGCFLMNGQELATAMQYHAPVIIIVVNNGMYGTIRMHQEREYPAHESGTALQNPDFAALARAYGARGATVTTTEAFEPALREALAAPVSTLIEIHVDPDVITPRTTLSAIRAQALASGKP</sequence>
<gene>
    <name evidence="7" type="primary">ilvI_1</name>
    <name evidence="7" type="ORF">LMG31506_00314</name>
</gene>
<comment type="caution">
    <text evidence="7">The sequence shown here is derived from an EMBL/GenBank/DDBJ whole genome shotgun (WGS) entry which is preliminary data.</text>
</comment>
<dbReference type="Gene3D" id="3.40.50.1220">
    <property type="entry name" value="TPP-binding domain"/>
    <property type="match status" value="1"/>
</dbReference>
<dbReference type="EC" id="2.2.1.6" evidence="7"/>
<dbReference type="InterPro" id="IPR045229">
    <property type="entry name" value="TPP_enz"/>
</dbReference>
<dbReference type="GO" id="GO:0030976">
    <property type="term" value="F:thiamine pyrophosphate binding"/>
    <property type="evidence" value="ECO:0007669"/>
    <property type="project" value="InterPro"/>
</dbReference>